<evidence type="ECO:0008006" key="3">
    <source>
        <dbReference type="Google" id="ProtNLM"/>
    </source>
</evidence>
<evidence type="ECO:0000313" key="2">
    <source>
        <dbReference type="EMBL" id="CAD9720396.1"/>
    </source>
</evidence>
<dbReference type="EMBL" id="HBHL01014099">
    <property type="protein sequence ID" value="CAD9720396.1"/>
    <property type="molecule type" value="Transcribed_RNA"/>
</dbReference>
<name>A0A7S2T833_9CHLO</name>
<sequence length="134" mass="15262">MQLENPRDTGCRPLARDLLGRQRGPFSFPSFELFLTTGNLAVFPCSEQTSKQLPTVEQQRSAAREMISYFKEKNVEAEFEKNKQLGWVPKAEISNGRWVMFGLLVGILTEYSTGVNFIEQIKLLLVNLSIVDFD</sequence>
<evidence type="ECO:0000313" key="1">
    <source>
        <dbReference type="EMBL" id="CAD9720395.1"/>
    </source>
</evidence>
<dbReference type="SUPFAM" id="SSF103511">
    <property type="entry name" value="Chlorophyll a-b binding protein"/>
    <property type="match status" value="1"/>
</dbReference>
<protein>
    <recommendedName>
        <fullName evidence="3">High light inducible protein</fullName>
    </recommendedName>
</protein>
<reference evidence="2" key="1">
    <citation type="submission" date="2021-01" db="EMBL/GenBank/DDBJ databases">
        <authorList>
            <person name="Corre E."/>
            <person name="Pelletier E."/>
            <person name="Niang G."/>
            <person name="Scheremetjew M."/>
            <person name="Finn R."/>
            <person name="Kale V."/>
            <person name="Holt S."/>
            <person name="Cochrane G."/>
            <person name="Meng A."/>
            <person name="Brown T."/>
            <person name="Cohen L."/>
        </authorList>
    </citation>
    <scope>NUCLEOTIDE SEQUENCE</scope>
    <source>
        <strain evidence="2">CCMP1205</strain>
    </source>
</reference>
<organism evidence="2">
    <name type="scientific">Chloropicon primus</name>
    <dbReference type="NCBI Taxonomy" id="1764295"/>
    <lineage>
        <taxon>Eukaryota</taxon>
        <taxon>Viridiplantae</taxon>
        <taxon>Chlorophyta</taxon>
        <taxon>Chloropicophyceae</taxon>
        <taxon>Chloropicales</taxon>
        <taxon>Chloropicaceae</taxon>
        <taxon>Chloropicon</taxon>
    </lineage>
</organism>
<dbReference type="AlphaFoldDB" id="A0A7S2T833"/>
<proteinExistence type="predicted"/>
<gene>
    <name evidence="1" type="ORF">CPRI1469_LOCUS9261</name>
    <name evidence="2" type="ORF">CPRI1469_LOCUS9262</name>
</gene>
<dbReference type="EMBL" id="HBHL01014098">
    <property type="protein sequence ID" value="CAD9720395.1"/>
    <property type="molecule type" value="Transcribed_RNA"/>
</dbReference>
<accession>A0A7S2T833</accession>